<dbReference type="Pfam" id="PF01041">
    <property type="entry name" value="DegT_DnrJ_EryC1"/>
    <property type="match status" value="1"/>
</dbReference>
<dbReference type="InterPro" id="IPR015421">
    <property type="entry name" value="PyrdxlP-dep_Trfase_major"/>
</dbReference>
<keyword evidence="2 3" id="KW-0663">Pyridoxal phosphate</keyword>
<feature type="active site" description="Proton acceptor" evidence="1">
    <location>
        <position position="185"/>
    </location>
</feature>
<dbReference type="RefSeq" id="WP_143923414.1">
    <property type="nucleotide sequence ID" value="NZ_VLTK01000009.1"/>
</dbReference>
<evidence type="ECO:0000313" key="5">
    <source>
        <dbReference type="Proteomes" id="UP000316406"/>
    </source>
</evidence>
<proteinExistence type="inferred from homology"/>
<dbReference type="PANTHER" id="PTHR30244:SF30">
    <property type="entry name" value="BLR5990 PROTEIN"/>
    <property type="match status" value="1"/>
</dbReference>
<dbReference type="InterPro" id="IPR015424">
    <property type="entry name" value="PyrdxlP-dep_Trfase"/>
</dbReference>
<sequence length="369" mass="40509">MRQVKMYRPQVPADALPRLKTILDRGWFGLGPETAAFEQELSALPEVGGHVVGVNSGTAALHLALYVSGVAPGTSVIVPANTFISTAAVVVQHGCHVVLADIDVSTGNIDTGHVRELLRNRNDISAVIPVHYSGIPCELAELNVIAAEYRLTIIEDCAHAIGAVHQGLPLRKYSNIRAYSFHATKVVPIGEGGCVTFPTEEMADRARRLRRLGIDSSQADWSSPYEIEELGFKYNMNDMAAVLGRSQLASLPQRIARRRDIIARYTRSVSSSDIWPVMPRRETDRTGAFAFSVRVEEHVRERVRRQLAEAGVQTEIYFKSLDSFRIGLNGAVPKARKFSKEVISLPVHDAMSDDDVDYVAEHLIGATAS</sequence>
<organism evidence="4 5">
    <name type="scientific">Brevibacterium aurantiacum</name>
    <dbReference type="NCBI Taxonomy" id="273384"/>
    <lineage>
        <taxon>Bacteria</taxon>
        <taxon>Bacillati</taxon>
        <taxon>Actinomycetota</taxon>
        <taxon>Actinomycetes</taxon>
        <taxon>Micrococcales</taxon>
        <taxon>Brevibacteriaceae</taxon>
        <taxon>Brevibacterium</taxon>
    </lineage>
</organism>
<evidence type="ECO:0000313" key="4">
    <source>
        <dbReference type="EMBL" id="TSI14102.1"/>
    </source>
</evidence>
<dbReference type="PANTHER" id="PTHR30244">
    <property type="entry name" value="TRANSAMINASE"/>
    <property type="match status" value="1"/>
</dbReference>
<dbReference type="SUPFAM" id="SSF53383">
    <property type="entry name" value="PLP-dependent transferases"/>
    <property type="match status" value="1"/>
</dbReference>
<dbReference type="AlphaFoldDB" id="A0A556C9G2"/>
<evidence type="ECO:0000256" key="3">
    <source>
        <dbReference type="RuleBase" id="RU004508"/>
    </source>
</evidence>
<dbReference type="GO" id="GO:0000271">
    <property type="term" value="P:polysaccharide biosynthetic process"/>
    <property type="evidence" value="ECO:0007669"/>
    <property type="project" value="TreeGrafter"/>
</dbReference>
<dbReference type="InterPro" id="IPR000653">
    <property type="entry name" value="DegT/StrS_aminotransferase"/>
</dbReference>
<dbReference type="GO" id="GO:0030170">
    <property type="term" value="F:pyridoxal phosphate binding"/>
    <property type="evidence" value="ECO:0007669"/>
    <property type="project" value="TreeGrafter"/>
</dbReference>
<comment type="caution">
    <text evidence="4">The sequence shown here is derived from an EMBL/GenBank/DDBJ whole genome shotgun (WGS) entry which is preliminary data.</text>
</comment>
<keyword evidence="5" id="KW-1185">Reference proteome</keyword>
<dbReference type="PIRSF" id="PIRSF000390">
    <property type="entry name" value="PLP_StrS"/>
    <property type="match status" value="1"/>
</dbReference>
<feature type="modified residue" description="N6-(pyridoxal phosphate)lysine" evidence="2">
    <location>
        <position position="185"/>
    </location>
</feature>
<dbReference type="Proteomes" id="UP000316406">
    <property type="component" value="Unassembled WGS sequence"/>
</dbReference>
<keyword evidence="4" id="KW-0032">Aminotransferase</keyword>
<name>A0A556C9G2_BREAU</name>
<dbReference type="OrthoDB" id="9804264at2"/>
<dbReference type="Gene3D" id="3.40.640.10">
    <property type="entry name" value="Type I PLP-dependent aspartate aminotransferase-like (Major domain)"/>
    <property type="match status" value="1"/>
</dbReference>
<accession>A0A556C9G2</accession>
<reference evidence="4 5" key="1">
    <citation type="submission" date="2019-07" db="EMBL/GenBank/DDBJ databases">
        <title>Draft genome sequence of Brevibacterium aurantiacum XU54 isolated from Xinjiang China.</title>
        <authorList>
            <person name="Xu X."/>
        </authorList>
    </citation>
    <scope>NUCLEOTIDE SEQUENCE [LARGE SCALE GENOMIC DNA]</scope>
    <source>
        <strain evidence="4 5">XU54</strain>
    </source>
</reference>
<keyword evidence="4" id="KW-0808">Transferase</keyword>
<dbReference type="EMBL" id="VLTK01000009">
    <property type="protein sequence ID" value="TSI14102.1"/>
    <property type="molecule type" value="Genomic_DNA"/>
</dbReference>
<comment type="similarity">
    <text evidence="3">Belongs to the DegT/DnrJ/EryC1 family.</text>
</comment>
<evidence type="ECO:0000256" key="1">
    <source>
        <dbReference type="PIRSR" id="PIRSR000390-1"/>
    </source>
</evidence>
<evidence type="ECO:0000256" key="2">
    <source>
        <dbReference type="PIRSR" id="PIRSR000390-2"/>
    </source>
</evidence>
<protein>
    <submittedName>
        <fullName evidence="4">DegT/DnrJ/EryC1/StrS family aminotransferase</fullName>
    </submittedName>
</protein>
<dbReference type="GO" id="GO:0008483">
    <property type="term" value="F:transaminase activity"/>
    <property type="evidence" value="ECO:0007669"/>
    <property type="project" value="UniProtKB-KW"/>
</dbReference>
<dbReference type="CDD" id="cd00616">
    <property type="entry name" value="AHBA_syn"/>
    <property type="match status" value="1"/>
</dbReference>
<gene>
    <name evidence="4" type="ORF">FO013_15230</name>
</gene>